<keyword evidence="6 10" id="KW-0067">ATP-binding</keyword>
<protein>
    <submittedName>
        <fullName evidence="10">Sugar ABC transporter ATP-binding protein</fullName>
    </submittedName>
</protein>
<proteinExistence type="predicted"/>
<dbReference type="InterPro" id="IPR050107">
    <property type="entry name" value="ABC_carbohydrate_import_ATPase"/>
</dbReference>
<evidence type="ECO:0000256" key="6">
    <source>
        <dbReference type="ARBA" id="ARBA00022840"/>
    </source>
</evidence>
<dbReference type="PROSITE" id="PS50893">
    <property type="entry name" value="ABC_TRANSPORTER_2"/>
    <property type="match status" value="2"/>
</dbReference>
<evidence type="ECO:0000259" key="9">
    <source>
        <dbReference type="PROSITE" id="PS50893"/>
    </source>
</evidence>
<evidence type="ECO:0000256" key="5">
    <source>
        <dbReference type="ARBA" id="ARBA00022741"/>
    </source>
</evidence>
<keyword evidence="3" id="KW-0762">Sugar transport</keyword>
<dbReference type="Proteomes" id="UP000662814">
    <property type="component" value="Chromosome"/>
</dbReference>
<keyword evidence="2" id="KW-1003">Cell membrane</keyword>
<sequence length="500" mass="53585">MVELTEAPVLEVRGIVKVFGGVTALDGVSMSLLPGRVHCLAGENGCGKSTLIKIISGVEAPQAGEIFIDGEAIHRMTPARALRAGIQVIYQDFSLFPNLTVAENIVLPAAIASQKKLFNRARSRPDAQRIVDELGLSLNLDADVEKLSVADRQLTAICRALVQDARIIFMDEPTTALTHSEVERLFALVRTLQERGVALVFVSHKLDEVLEVSHDITVLRSGAMVASGEANDYSVQSLTMAMTGREVDTRRQVNELGEPGAPLLEVTELDLPGAFNDISFDLAPGEILGITGLLGSGRGEIVEALFGLLKPESGAVTVNGAKLRLGSIQSSISAGIGYVPEDRLTQGLFLEKSIADNIIAGSLDRHTRGKLVLSQKRIAETISTLFTRLRIKAPSVAAPVRSLSGGNAQRVVLAKWLATKPKILILNGPTVGVDVGSKNEILTILREAAHDGMGVIMISDDVPELVSICNRVIIVRRGSIVAEFDSQQIEEQHIQEVMAA</sequence>
<keyword evidence="1" id="KW-0813">Transport</keyword>
<dbReference type="SMART" id="SM00382">
    <property type="entry name" value="AAA"/>
    <property type="match status" value="2"/>
</dbReference>
<dbReference type="CDD" id="cd03215">
    <property type="entry name" value="ABC_Carb_Monos_II"/>
    <property type="match status" value="1"/>
</dbReference>
<dbReference type="Pfam" id="PF00005">
    <property type="entry name" value="ABC_tran"/>
    <property type="match status" value="2"/>
</dbReference>
<feature type="domain" description="ABC transporter" evidence="9">
    <location>
        <begin position="10"/>
        <end position="246"/>
    </location>
</feature>
<dbReference type="PANTHER" id="PTHR43790:SF1">
    <property type="entry name" value="XYLOSE IMPORT ATP-BINDING PROTEIN XYLG"/>
    <property type="match status" value="1"/>
</dbReference>
<evidence type="ECO:0000256" key="2">
    <source>
        <dbReference type="ARBA" id="ARBA00022475"/>
    </source>
</evidence>
<keyword evidence="8" id="KW-0472">Membrane</keyword>
<dbReference type="RefSeq" id="WP_166987380.1">
    <property type="nucleotide sequence ID" value="NZ_CP061169.1"/>
</dbReference>
<dbReference type="GO" id="GO:0005524">
    <property type="term" value="F:ATP binding"/>
    <property type="evidence" value="ECO:0007669"/>
    <property type="project" value="UniProtKB-KW"/>
</dbReference>
<accession>A0ABX6YH60</accession>
<evidence type="ECO:0000256" key="8">
    <source>
        <dbReference type="ARBA" id="ARBA00023136"/>
    </source>
</evidence>
<gene>
    <name evidence="10" type="ORF">HCR76_15270</name>
</gene>
<keyword evidence="11" id="KW-1185">Reference proteome</keyword>
<keyword evidence="7" id="KW-1278">Translocase</keyword>
<feature type="domain" description="ABC transporter" evidence="9">
    <location>
        <begin position="251"/>
        <end position="500"/>
    </location>
</feature>
<dbReference type="SUPFAM" id="SSF52540">
    <property type="entry name" value="P-loop containing nucleoside triphosphate hydrolases"/>
    <property type="match status" value="2"/>
</dbReference>
<keyword evidence="4" id="KW-0677">Repeat</keyword>
<organism evidence="10 11">
    <name type="scientific">Paramicrobacterium chengjingii</name>
    <dbReference type="NCBI Taxonomy" id="2769067"/>
    <lineage>
        <taxon>Bacteria</taxon>
        <taxon>Bacillati</taxon>
        <taxon>Actinomycetota</taxon>
        <taxon>Actinomycetes</taxon>
        <taxon>Micrococcales</taxon>
        <taxon>Microbacteriaceae</taxon>
        <taxon>Paramicrobacterium</taxon>
    </lineage>
</organism>
<keyword evidence="5" id="KW-0547">Nucleotide-binding</keyword>
<name>A0ABX6YH60_9MICO</name>
<dbReference type="InterPro" id="IPR003593">
    <property type="entry name" value="AAA+_ATPase"/>
</dbReference>
<evidence type="ECO:0000313" key="11">
    <source>
        <dbReference type="Proteomes" id="UP000662814"/>
    </source>
</evidence>
<dbReference type="InterPro" id="IPR003439">
    <property type="entry name" value="ABC_transporter-like_ATP-bd"/>
</dbReference>
<dbReference type="EMBL" id="CP061169">
    <property type="protein sequence ID" value="QPZ38128.1"/>
    <property type="molecule type" value="Genomic_DNA"/>
</dbReference>
<evidence type="ECO:0000256" key="7">
    <source>
        <dbReference type="ARBA" id="ARBA00022967"/>
    </source>
</evidence>
<evidence type="ECO:0000256" key="4">
    <source>
        <dbReference type="ARBA" id="ARBA00022737"/>
    </source>
</evidence>
<evidence type="ECO:0000256" key="1">
    <source>
        <dbReference type="ARBA" id="ARBA00022448"/>
    </source>
</evidence>
<dbReference type="CDD" id="cd03216">
    <property type="entry name" value="ABC_Carb_Monos_I"/>
    <property type="match status" value="1"/>
</dbReference>
<reference evidence="10 11" key="1">
    <citation type="submission" date="2020-12" db="EMBL/GenBank/DDBJ databases">
        <title>Microbacterium sp. HY060.</title>
        <authorList>
            <person name="Zhou J."/>
        </authorList>
    </citation>
    <scope>NUCLEOTIDE SEQUENCE [LARGE SCALE GENOMIC DNA]</scope>
    <source>
        <strain evidence="10 11">HY60</strain>
    </source>
</reference>
<dbReference type="PROSITE" id="PS00211">
    <property type="entry name" value="ABC_TRANSPORTER_1"/>
    <property type="match status" value="1"/>
</dbReference>
<dbReference type="Gene3D" id="3.40.50.300">
    <property type="entry name" value="P-loop containing nucleotide triphosphate hydrolases"/>
    <property type="match status" value="2"/>
</dbReference>
<dbReference type="InterPro" id="IPR027417">
    <property type="entry name" value="P-loop_NTPase"/>
</dbReference>
<evidence type="ECO:0000313" key="10">
    <source>
        <dbReference type="EMBL" id="QPZ38128.1"/>
    </source>
</evidence>
<dbReference type="InterPro" id="IPR017871">
    <property type="entry name" value="ABC_transporter-like_CS"/>
</dbReference>
<dbReference type="PANTHER" id="PTHR43790">
    <property type="entry name" value="CARBOHYDRATE TRANSPORT ATP-BINDING PROTEIN MG119-RELATED"/>
    <property type="match status" value="1"/>
</dbReference>
<evidence type="ECO:0000256" key="3">
    <source>
        <dbReference type="ARBA" id="ARBA00022597"/>
    </source>
</evidence>